<dbReference type="Proteomes" id="UP000488776">
    <property type="component" value="Unassembled WGS sequence"/>
</dbReference>
<dbReference type="GeneID" id="93092542"/>
<dbReference type="EMBL" id="JAAJBJ010000004">
    <property type="protein sequence ID" value="NGG36431.1"/>
    <property type="molecule type" value="Genomic_DNA"/>
</dbReference>
<dbReference type="Gene3D" id="1.10.357.10">
    <property type="entry name" value="Tetracycline Repressor, domain 2"/>
    <property type="match status" value="1"/>
</dbReference>
<dbReference type="SUPFAM" id="SSF46689">
    <property type="entry name" value="Homeodomain-like"/>
    <property type="match status" value="1"/>
</dbReference>
<sequence>MNAMIADMPSQSSRVDPERQQHIIDAALRVIASRGVAGTSHRVVAAEAHVPLGSMTYYFDGMHDLLHQAFDQFARASVLKFAARMQSASTVDEACDAIALSIERDMLGNQRDLNINLEFYTLAARDLSFRDISDRWMSATQKVMGRFFDSETTVLLDAMIEGLTLHRALGGEPRNPQSIRDGIRRIIDHRR</sequence>
<reference evidence="7 9" key="2">
    <citation type="submission" date="2020-02" db="EMBL/GenBank/DDBJ databases">
        <title>Antibiotic susceptibility profiles of lactic acid bacteria isolated from the human vagina and genetic basis of atypical resistances.</title>
        <authorList>
            <person name="Sirichoat A."/>
            <person name="Florez A.B."/>
            <person name="Vazquez L."/>
            <person name="Buppasiri P."/>
            <person name="Panya M."/>
            <person name="Lulitanond V."/>
            <person name="Mayo B."/>
        </authorList>
    </citation>
    <scope>NUCLEOTIDE SEQUENCE [LARGE SCALE GENOMIC DNA]</scope>
    <source>
        <strain evidence="7 9">VA07-1AN</strain>
    </source>
</reference>
<dbReference type="Proteomes" id="UP000070092">
    <property type="component" value="Unassembled WGS sequence"/>
</dbReference>
<dbReference type="SUPFAM" id="SSF48498">
    <property type="entry name" value="Tetracyclin repressor-like, C-terminal domain"/>
    <property type="match status" value="1"/>
</dbReference>
<evidence type="ECO:0000313" key="7">
    <source>
        <dbReference type="EMBL" id="NGG36431.1"/>
    </source>
</evidence>
<comment type="caution">
    <text evidence="6">The sequence shown here is derived from an EMBL/GenBank/DDBJ whole genome shotgun (WGS) entry which is preliminary data.</text>
</comment>
<dbReference type="PATRIC" id="fig|1681.42.peg.977"/>
<evidence type="ECO:0000256" key="2">
    <source>
        <dbReference type="ARBA" id="ARBA00023125"/>
    </source>
</evidence>
<gene>
    <name evidence="7" type="ORF">G5T23_05155</name>
    <name evidence="6" type="ORF">HMPREF3196_01591</name>
</gene>
<evidence type="ECO:0000256" key="4">
    <source>
        <dbReference type="PROSITE-ProRule" id="PRU00335"/>
    </source>
</evidence>
<dbReference type="Pfam" id="PF00440">
    <property type="entry name" value="TetR_N"/>
    <property type="match status" value="1"/>
</dbReference>
<dbReference type="InterPro" id="IPR009057">
    <property type="entry name" value="Homeodomain-like_sf"/>
</dbReference>
<evidence type="ECO:0000313" key="6">
    <source>
        <dbReference type="EMBL" id="KWZ80594.1"/>
    </source>
</evidence>
<dbReference type="GO" id="GO:0003677">
    <property type="term" value="F:DNA binding"/>
    <property type="evidence" value="ECO:0007669"/>
    <property type="project" value="UniProtKB-UniRule"/>
</dbReference>
<dbReference type="RefSeq" id="WP_013363464.1">
    <property type="nucleotide sequence ID" value="NZ_AP018132.1"/>
</dbReference>
<evidence type="ECO:0000256" key="1">
    <source>
        <dbReference type="ARBA" id="ARBA00023015"/>
    </source>
</evidence>
<dbReference type="EMBL" id="LRPO01000043">
    <property type="protein sequence ID" value="KWZ80594.1"/>
    <property type="molecule type" value="Genomic_DNA"/>
</dbReference>
<keyword evidence="2 4" id="KW-0238">DNA-binding</keyword>
<feature type="domain" description="HTH tetR-type" evidence="5">
    <location>
        <begin position="17"/>
        <end position="77"/>
    </location>
</feature>
<dbReference type="InterPro" id="IPR036271">
    <property type="entry name" value="Tet_transcr_reg_TetR-rel_C_sf"/>
</dbReference>
<reference evidence="6 8" key="1">
    <citation type="submission" date="2016-01" db="EMBL/GenBank/DDBJ databases">
        <authorList>
            <person name="Oliw E.H."/>
        </authorList>
    </citation>
    <scope>NUCLEOTIDE SEQUENCE [LARGE SCALE GENOMIC DNA]</scope>
    <source>
        <strain evidence="6 8">MJR8628B</strain>
    </source>
</reference>
<evidence type="ECO:0000259" key="5">
    <source>
        <dbReference type="PROSITE" id="PS50977"/>
    </source>
</evidence>
<organism evidence="6 8">
    <name type="scientific">Bifidobacterium bifidum</name>
    <dbReference type="NCBI Taxonomy" id="1681"/>
    <lineage>
        <taxon>Bacteria</taxon>
        <taxon>Bacillati</taxon>
        <taxon>Actinomycetota</taxon>
        <taxon>Actinomycetes</taxon>
        <taxon>Bifidobacteriales</taxon>
        <taxon>Bifidobacteriaceae</taxon>
        <taxon>Bifidobacterium</taxon>
    </lineage>
</organism>
<name>A0A0H2NLF4_BIFBI</name>
<dbReference type="OMA" id="SMTYHFD"/>
<keyword evidence="1" id="KW-0805">Transcription regulation</keyword>
<keyword evidence="3" id="KW-0804">Transcription</keyword>
<protein>
    <submittedName>
        <fullName evidence="7">TetR family transcriptional regulator</fullName>
    </submittedName>
    <submittedName>
        <fullName evidence="6">Transcriptional regulator, TetR family</fullName>
    </submittedName>
</protein>
<evidence type="ECO:0000313" key="9">
    <source>
        <dbReference type="Proteomes" id="UP000488776"/>
    </source>
</evidence>
<dbReference type="PANTHER" id="PTHR47506">
    <property type="entry name" value="TRANSCRIPTIONAL REGULATORY PROTEIN"/>
    <property type="match status" value="1"/>
</dbReference>
<accession>A0A0H2NLF4</accession>
<evidence type="ECO:0000313" key="8">
    <source>
        <dbReference type="Proteomes" id="UP000070092"/>
    </source>
</evidence>
<dbReference type="PANTHER" id="PTHR47506:SF6">
    <property type="entry name" value="HTH-TYPE TRANSCRIPTIONAL REPRESSOR NEMR"/>
    <property type="match status" value="1"/>
</dbReference>
<evidence type="ECO:0000256" key="3">
    <source>
        <dbReference type="ARBA" id="ARBA00023163"/>
    </source>
</evidence>
<feature type="DNA-binding region" description="H-T-H motif" evidence="4">
    <location>
        <begin position="40"/>
        <end position="59"/>
    </location>
</feature>
<dbReference type="AlphaFoldDB" id="A0A0H2NLF4"/>
<dbReference type="InterPro" id="IPR001647">
    <property type="entry name" value="HTH_TetR"/>
</dbReference>
<proteinExistence type="predicted"/>
<dbReference type="PROSITE" id="PS50977">
    <property type="entry name" value="HTH_TETR_2"/>
    <property type="match status" value="1"/>
</dbReference>